<dbReference type="Proteomes" id="UP000235672">
    <property type="component" value="Unassembled WGS sequence"/>
</dbReference>
<gene>
    <name evidence="2" type="ORF">NA56DRAFT_710102</name>
</gene>
<organism evidence="2 3">
    <name type="scientific">Hyaloscypha hepaticicola</name>
    <dbReference type="NCBI Taxonomy" id="2082293"/>
    <lineage>
        <taxon>Eukaryota</taxon>
        <taxon>Fungi</taxon>
        <taxon>Dikarya</taxon>
        <taxon>Ascomycota</taxon>
        <taxon>Pezizomycotina</taxon>
        <taxon>Leotiomycetes</taxon>
        <taxon>Helotiales</taxon>
        <taxon>Hyaloscyphaceae</taxon>
        <taxon>Hyaloscypha</taxon>
    </lineage>
</organism>
<evidence type="ECO:0000256" key="1">
    <source>
        <dbReference type="SAM" id="MobiDB-lite"/>
    </source>
</evidence>
<feature type="compositionally biased region" description="Acidic residues" evidence="1">
    <location>
        <begin position="525"/>
        <end position="542"/>
    </location>
</feature>
<dbReference type="OrthoDB" id="10474412at2759"/>
<sequence length="580" mass="65060">MHPIDACLAHTSVENDARQRKKCTSLHENFHRALRSNIFPCPPEFMTRRLALYAIHQHNLSHPSSQLTLSSLSTPDTSFLTALSQFDSSQKESDAIGAAVGSTAKKFVFASEEQQAKVESDLLTAEKLQLALTYMEDATKEVLEKELEDDEEDGAEGVFVKLMEKAKNSEDGMSEMILQLVGKIQDVVGDVEVPDESELDLELERECEQEEETSQCGATCGGVSEDWYVDLPSSSWVKDIDALENHENHVEKGVEFLNRCIAIVGEFDRLERLKILAECQKVVKQARGKEIIDEKDYWPTSEGRSNNYHGGPGDTIALPLVRYRQHEDSDNSGTIDHRVYHKAQEFIDLVELMMKKEDPSRPTGSLKDEWRNYYKKTIPDNEDFAERLTQYVTKVEKKHLELDERILEALEDLLEQGKGKVNADAEEEDDASLSLDNLSGWGEQDNLLVLIRGYCKLLKDEGKQPEAEVLRLAQIIIERANERDEKKHEGDDGDRGNARTSPERVILCKMELDCGEGGVAGENGLSDEEDTVVDGGPPDEDLEAGAVNERKSEVIQAGDNLLILTEDGDEICEAYTVKLE</sequence>
<evidence type="ECO:0000313" key="3">
    <source>
        <dbReference type="Proteomes" id="UP000235672"/>
    </source>
</evidence>
<reference evidence="2 3" key="1">
    <citation type="submission" date="2016-05" db="EMBL/GenBank/DDBJ databases">
        <title>A degradative enzymes factory behind the ericoid mycorrhizal symbiosis.</title>
        <authorList>
            <consortium name="DOE Joint Genome Institute"/>
            <person name="Martino E."/>
            <person name="Morin E."/>
            <person name="Grelet G."/>
            <person name="Kuo A."/>
            <person name="Kohler A."/>
            <person name="Daghino S."/>
            <person name="Barry K."/>
            <person name="Choi C."/>
            <person name="Cichocki N."/>
            <person name="Clum A."/>
            <person name="Copeland A."/>
            <person name="Hainaut M."/>
            <person name="Haridas S."/>
            <person name="Labutti K."/>
            <person name="Lindquist E."/>
            <person name="Lipzen A."/>
            <person name="Khouja H.-R."/>
            <person name="Murat C."/>
            <person name="Ohm R."/>
            <person name="Olson A."/>
            <person name="Spatafora J."/>
            <person name="Veneault-Fourrey C."/>
            <person name="Henrissat B."/>
            <person name="Grigoriev I."/>
            <person name="Martin F."/>
            <person name="Perotto S."/>
        </authorList>
    </citation>
    <scope>NUCLEOTIDE SEQUENCE [LARGE SCALE GENOMIC DNA]</scope>
    <source>
        <strain evidence="2 3">UAMH 7357</strain>
    </source>
</reference>
<protein>
    <submittedName>
        <fullName evidence="2">Uncharacterized protein</fullName>
    </submittedName>
</protein>
<dbReference type="AlphaFoldDB" id="A0A2J6PMC8"/>
<evidence type="ECO:0000313" key="2">
    <source>
        <dbReference type="EMBL" id="PMD15173.1"/>
    </source>
</evidence>
<keyword evidence="3" id="KW-1185">Reference proteome</keyword>
<accession>A0A2J6PMC8</accession>
<feature type="region of interest" description="Disordered" evidence="1">
    <location>
        <begin position="519"/>
        <end position="542"/>
    </location>
</feature>
<dbReference type="STRING" id="1745343.A0A2J6PMC8"/>
<dbReference type="EMBL" id="KZ613515">
    <property type="protein sequence ID" value="PMD15173.1"/>
    <property type="molecule type" value="Genomic_DNA"/>
</dbReference>
<name>A0A2J6PMC8_9HELO</name>
<proteinExistence type="predicted"/>